<evidence type="ECO:0000256" key="2">
    <source>
        <dbReference type="ARBA" id="ARBA00007357"/>
    </source>
</evidence>
<keyword evidence="7" id="KW-0482">Metalloprotease</keyword>
<evidence type="ECO:0000256" key="6">
    <source>
        <dbReference type="ARBA" id="ARBA00022833"/>
    </source>
</evidence>
<dbReference type="Gene3D" id="3.40.390.10">
    <property type="entry name" value="Collagenase (Catalytic Domain)"/>
    <property type="match status" value="1"/>
</dbReference>
<dbReference type="PRINTS" id="PR00786">
    <property type="entry name" value="NEPRILYSIN"/>
</dbReference>
<organism evidence="10 11">
    <name type="scientific">Sphaerobolus stellatus (strain SS14)</name>
    <dbReference type="NCBI Taxonomy" id="990650"/>
    <lineage>
        <taxon>Eukaryota</taxon>
        <taxon>Fungi</taxon>
        <taxon>Dikarya</taxon>
        <taxon>Basidiomycota</taxon>
        <taxon>Agaricomycotina</taxon>
        <taxon>Agaricomycetes</taxon>
        <taxon>Phallomycetidae</taxon>
        <taxon>Geastrales</taxon>
        <taxon>Sphaerobolaceae</taxon>
        <taxon>Sphaerobolus</taxon>
    </lineage>
</organism>
<evidence type="ECO:0000259" key="9">
    <source>
        <dbReference type="Pfam" id="PF05649"/>
    </source>
</evidence>
<dbReference type="PROSITE" id="PS51885">
    <property type="entry name" value="NEPRILYSIN"/>
    <property type="match status" value="1"/>
</dbReference>
<evidence type="ECO:0000313" key="11">
    <source>
        <dbReference type="Proteomes" id="UP000054279"/>
    </source>
</evidence>
<dbReference type="Gene3D" id="1.10.1380.10">
    <property type="entry name" value="Neutral endopeptidase , domain2"/>
    <property type="match status" value="1"/>
</dbReference>
<dbReference type="PANTHER" id="PTHR11733">
    <property type="entry name" value="ZINC METALLOPROTEASE FAMILY M13 NEPRILYSIN-RELATED"/>
    <property type="match status" value="1"/>
</dbReference>
<comment type="cofactor">
    <cofactor evidence="1">
        <name>Zn(2+)</name>
        <dbReference type="ChEBI" id="CHEBI:29105"/>
    </cofactor>
</comment>
<dbReference type="InterPro" id="IPR000718">
    <property type="entry name" value="Peptidase_M13"/>
</dbReference>
<comment type="similarity">
    <text evidence="2">Belongs to the peptidase M13 family.</text>
</comment>
<dbReference type="CDD" id="cd08662">
    <property type="entry name" value="M13"/>
    <property type="match status" value="1"/>
</dbReference>
<dbReference type="InterPro" id="IPR008753">
    <property type="entry name" value="Peptidase_M13_N"/>
</dbReference>
<evidence type="ECO:0000256" key="4">
    <source>
        <dbReference type="ARBA" id="ARBA00022723"/>
    </source>
</evidence>
<dbReference type="InterPro" id="IPR024079">
    <property type="entry name" value="MetalloPept_cat_dom_sf"/>
</dbReference>
<dbReference type="Pfam" id="PF05649">
    <property type="entry name" value="Peptidase_M13_N"/>
    <property type="match status" value="1"/>
</dbReference>
<dbReference type="SUPFAM" id="SSF55486">
    <property type="entry name" value="Metalloproteases ('zincins'), catalytic domain"/>
    <property type="match status" value="1"/>
</dbReference>
<dbReference type="InterPro" id="IPR018497">
    <property type="entry name" value="Peptidase_M13_C"/>
</dbReference>
<dbReference type="Pfam" id="PF01431">
    <property type="entry name" value="Peptidase_M13"/>
    <property type="match status" value="1"/>
</dbReference>
<dbReference type="GO" id="GO:0004222">
    <property type="term" value="F:metalloendopeptidase activity"/>
    <property type="evidence" value="ECO:0007669"/>
    <property type="project" value="InterPro"/>
</dbReference>
<proteinExistence type="inferred from homology"/>
<evidence type="ECO:0000256" key="3">
    <source>
        <dbReference type="ARBA" id="ARBA00022670"/>
    </source>
</evidence>
<protein>
    <recommendedName>
        <fullName evidence="12">Endothelin-converting enzyme 1</fullName>
    </recommendedName>
</protein>
<dbReference type="GO" id="GO:0005886">
    <property type="term" value="C:plasma membrane"/>
    <property type="evidence" value="ECO:0007669"/>
    <property type="project" value="TreeGrafter"/>
</dbReference>
<keyword evidence="3" id="KW-0645">Protease</keyword>
<name>A0A0C9W4R3_SPHS4</name>
<reference evidence="10 11" key="1">
    <citation type="submission" date="2014-06" db="EMBL/GenBank/DDBJ databases">
        <title>Evolutionary Origins and Diversification of the Mycorrhizal Mutualists.</title>
        <authorList>
            <consortium name="DOE Joint Genome Institute"/>
            <consortium name="Mycorrhizal Genomics Consortium"/>
            <person name="Kohler A."/>
            <person name="Kuo A."/>
            <person name="Nagy L.G."/>
            <person name="Floudas D."/>
            <person name="Copeland A."/>
            <person name="Barry K.W."/>
            <person name="Cichocki N."/>
            <person name="Veneault-Fourrey C."/>
            <person name="LaButti K."/>
            <person name="Lindquist E.A."/>
            <person name="Lipzen A."/>
            <person name="Lundell T."/>
            <person name="Morin E."/>
            <person name="Murat C."/>
            <person name="Riley R."/>
            <person name="Ohm R."/>
            <person name="Sun H."/>
            <person name="Tunlid A."/>
            <person name="Henrissat B."/>
            <person name="Grigoriev I.V."/>
            <person name="Hibbett D.S."/>
            <person name="Martin F."/>
        </authorList>
    </citation>
    <scope>NUCLEOTIDE SEQUENCE [LARGE SCALE GENOMIC DNA]</scope>
    <source>
        <strain evidence="10 11">SS14</strain>
    </source>
</reference>
<gene>
    <name evidence="10" type="ORF">M422DRAFT_59496</name>
</gene>
<dbReference type="Proteomes" id="UP000054279">
    <property type="component" value="Unassembled WGS sequence"/>
</dbReference>
<dbReference type="InterPro" id="IPR042089">
    <property type="entry name" value="Peptidase_M13_dom_2"/>
</dbReference>
<feature type="domain" description="Peptidase M13 C-terminal" evidence="8">
    <location>
        <begin position="586"/>
        <end position="798"/>
    </location>
</feature>
<keyword evidence="6" id="KW-0862">Zinc</keyword>
<dbReference type="EMBL" id="KN837100">
    <property type="protein sequence ID" value="KIJ47930.1"/>
    <property type="molecule type" value="Genomic_DNA"/>
</dbReference>
<evidence type="ECO:0000256" key="7">
    <source>
        <dbReference type="ARBA" id="ARBA00023049"/>
    </source>
</evidence>
<dbReference type="AlphaFoldDB" id="A0A0C9W4R3"/>
<keyword evidence="5" id="KW-0378">Hydrolase</keyword>
<evidence type="ECO:0000256" key="1">
    <source>
        <dbReference type="ARBA" id="ARBA00001947"/>
    </source>
</evidence>
<feature type="domain" description="Peptidase M13 N-terminal" evidence="9">
    <location>
        <begin position="98"/>
        <end position="525"/>
    </location>
</feature>
<evidence type="ECO:0000313" key="10">
    <source>
        <dbReference type="EMBL" id="KIJ47930.1"/>
    </source>
</evidence>
<dbReference type="GO" id="GO:0046872">
    <property type="term" value="F:metal ion binding"/>
    <property type="evidence" value="ECO:0007669"/>
    <property type="project" value="UniProtKB-KW"/>
</dbReference>
<dbReference type="HOGENOM" id="CLU_006187_2_0_1"/>
<evidence type="ECO:0000256" key="5">
    <source>
        <dbReference type="ARBA" id="ARBA00022801"/>
    </source>
</evidence>
<dbReference type="GO" id="GO:0016485">
    <property type="term" value="P:protein processing"/>
    <property type="evidence" value="ECO:0007669"/>
    <property type="project" value="TreeGrafter"/>
</dbReference>
<dbReference type="PANTHER" id="PTHR11733:SF167">
    <property type="entry name" value="FI17812P1-RELATED"/>
    <property type="match status" value="1"/>
</dbReference>
<keyword evidence="11" id="KW-1185">Reference proteome</keyword>
<evidence type="ECO:0000259" key="8">
    <source>
        <dbReference type="Pfam" id="PF01431"/>
    </source>
</evidence>
<evidence type="ECO:0008006" key="12">
    <source>
        <dbReference type="Google" id="ProtNLM"/>
    </source>
</evidence>
<dbReference type="OrthoDB" id="6475849at2759"/>
<sequence>MSKLLLGVILVLLVLASVFFGLFIGIQHRLSSIEHGGHEKTITTTETRISTSIVTTTLVSTAPPSEPTSPPEEKKCMDSNCIVLAAAVLSSLDATRDPCEDFYGFVNGGWMDEHPIPADKGRYGHSDEVALKNRMIIRQILEQNASLIPSPDSQTLTKLQNLYASCMDEDHLDSLGIQPLLQVVNTVRGLFNGSTTVVDASHDSQHAFSIAPHRGLTAALSYIHSRGIHALFEFIIEGDVGVDPNAMTLWFYQPGFGLPSKEYFEDKDIVDGYTSTLERFFAALDENSEENVQYWPPFPWPPWGGDDDDKKPQYKTPAELAKAVVEFEGKIAIATLDLDRLQQDPFGTYNPVNARNISESIPQVDFPGYWSSFTPRAFPDRIVVTYPPYLESLSSLLSNTSDYVIEGYLIARVTQSLAEYLGQETDIWKANRELVELLTGIKKGAVGDRAEYCVTKVTNTLGFASGRFFVQEAFGGKSRSKATRVITDIVDAFKHSLSGVDWMDTTSAEAAAEKATNIRIKVGFPLSPNTSDATAIAQYYSRLSTDKADFFGNIQRAAAFEKYLEWQKLGKQRDKEIWEMVPSEVNAYFSPPSNEIVFPAGILQDPYFSKDWPGYLNYGAFGAFAAHELTHAFDSAGRLYDQNGILREWWTNATSEAFEERRLCLSEQYSNYTVDDGQGGHVHVNVSSRWTSGENIGDQGLIQAYRAWTAQYDTSFEAGNEFLLPGLNFTREQLFFISFGRVWGANIRPQTAVQQVRSDPHSPSRFRVLGTLVNIPAFAKAFECPVGSVMNPPEEERCRIW</sequence>
<accession>A0A0C9W4R3</accession>
<keyword evidence="4" id="KW-0479">Metal-binding</keyword>